<comment type="pathway">
    <text evidence="7 8">Porphyrin-containing compound metabolism; protoheme biosynthesis; protoheme from protoporphyrin-IX: step 1/1.</text>
</comment>
<dbReference type="PANTHER" id="PTHR11108:SF1">
    <property type="entry name" value="FERROCHELATASE, MITOCHONDRIAL"/>
    <property type="match status" value="1"/>
</dbReference>
<dbReference type="SUPFAM" id="SSF53800">
    <property type="entry name" value="Chelatase"/>
    <property type="match status" value="1"/>
</dbReference>
<dbReference type="EMBL" id="JACIIX010000003">
    <property type="protein sequence ID" value="MBB6209754.1"/>
    <property type="molecule type" value="Genomic_DNA"/>
</dbReference>
<accession>A0A7W9ZGR3</accession>
<evidence type="ECO:0000256" key="4">
    <source>
        <dbReference type="ARBA" id="ARBA00023239"/>
    </source>
</evidence>
<dbReference type="GO" id="GO:0005737">
    <property type="term" value="C:cytoplasm"/>
    <property type="evidence" value="ECO:0007669"/>
    <property type="project" value="UniProtKB-SubCell"/>
</dbReference>
<evidence type="ECO:0000256" key="6">
    <source>
        <dbReference type="ARBA" id="ARBA00024536"/>
    </source>
</evidence>
<evidence type="ECO:0000256" key="7">
    <source>
        <dbReference type="HAMAP-Rule" id="MF_00323"/>
    </source>
</evidence>
<evidence type="ECO:0000256" key="8">
    <source>
        <dbReference type="RuleBase" id="RU000607"/>
    </source>
</evidence>
<keyword evidence="4 7" id="KW-0456">Lyase</keyword>
<dbReference type="PROSITE" id="PS00534">
    <property type="entry name" value="FERROCHELATASE"/>
    <property type="match status" value="1"/>
</dbReference>
<comment type="catalytic activity">
    <reaction evidence="7 8">
        <text>heme b + 2 H(+) = protoporphyrin IX + Fe(2+)</text>
        <dbReference type="Rhea" id="RHEA:22584"/>
        <dbReference type="ChEBI" id="CHEBI:15378"/>
        <dbReference type="ChEBI" id="CHEBI:29033"/>
        <dbReference type="ChEBI" id="CHEBI:57306"/>
        <dbReference type="ChEBI" id="CHEBI:60344"/>
        <dbReference type="EC" id="4.98.1.1"/>
    </reaction>
</comment>
<evidence type="ECO:0000256" key="5">
    <source>
        <dbReference type="ARBA" id="ARBA00023244"/>
    </source>
</evidence>
<keyword evidence="10" id="KW-1185">Reference proteome</keyword>
<comment type="caution">
    <text evidence="9">The sequence shown here is derived from an EMBL/GenBank/DDBJ whole genome shotgun (WGS) entry which is preliminary data.</text>
</comment>
<feature type="binding site" evidence="7">
    <location>
        <position position="278"/>
    </location>
    <ligand>
        <name>Fe(2+)</name>
        <dbReference type="ChEBI" id="CHEBI:29033"/>
    </ligand>
</feature>
<dbReference type="InterPro" id="IPR033644">
    <property type="entry name" value="Ferrochelatase_C"/>
</dbReference>
<keyword evidence="5 7" id="KW-0627">Porphyrin biosynthesis</keyword>
<name>A0A7W9ZGR3_NOVIT</name>
<evidence type="ECO:0000256" key="3">
    <source>
        <dbReference type="ARBA" id="ARBA00023133"/>
    </source>
</evidence>
<gene>
    <name evidence="7" type="primary">hemH</name>
    <name evidence="9" type="ORF">FHS48_001162</name>
</gene>
<keyword evidence="2 7" id="KW-0408">Iron</keyword>
<evidence type="ECO:0000256" key="2">
    <source>
        <dbReference type="ARBA" id="ARBA00023004"/>
    </source>
</evidence>
<comment type="catalytic activity">
    <reaction evidence="6">
        <text>Fe-coproporphyrin III + 2 H(+) = coproporphyrin III + Fe(2+)</text>
        <dbReference type="Rhea" id="RHEA:49572"/>
        <dbReference type="ChEBI" id="CHEBI:15378"/>
        <dbReference type="ChEBI" id="CHEBI:29033"/>
        <dbReference type="ChEBI" id="CHEBI:68438"/>
        <dbReference type="ChEBI" id="CHEBI:131725"/>
        <dbReference type="EC" id="4.99.1.9"/>
    </reaction>
    <physiologicalReaction direction="right-to-left" evidence="6">
        <dbReference type="Rhea" id="RHEA:49574"/>
    </physiologicalReaction>
</comment>
<reference evidence="9 10" key="1">
    <citation type="submission" date="2020-08" db="EMBL/GenBank/DDBJ databases">
        <title>Genomic Encyclopedia of Type Strains, Phase IV (KMG-IV): sequencing the most valuable type-strain genomes for metagenomic binning, comparative biology and taxonomic classification.</title>
        <authorList>
            <person name="Goeker M."/>
        </authorList>
    </citation>
    <scope>NUCLEOTIDE SEQUENCE [LARGE SCALE GENOMIC DNA]</scope>
    <source>
        <strain evidence="9 10">DSM 11590</strain>
    </source>
</reference>
<dbReference type="UniPathway" id="UPA00252">
    <property type="reaction ID" value="UER00325"/>
</dbReference>
<dbReference type="EC" id="4.98.1.1" evidence="7 8"/>
<dbReference type="InterPro" id="IPR001015">
    <property type="entry name" value="Ferrochelatase"/>
</dbReference>
<dbReference type="NCBIfam" id="TIGR00109">
    <property type="entry name" value="hemH"/>
    <property type="match status" value="1"/>
</dbReference>
<dbReference type="CDD" id="cd00419">
    <property type="entry name" value="Ferrochelatase_C"/>
    <property type="match status" value="1"/>
</dbReference>
<evidence type="ECO:0000313" key="9">
    <source>
        <dbReference type="EMBL" id="MBB6209754.1"/>
    </source>
</evidence>
<protein>
    <recommendedName>
        <fullName evidence="7 8">Ferrochelatase</fullName>
        <ecNumber evidence="7 8">4.98.1.1</ecNumber>
    </recommendedName>
    <alternativeName>
        <fullName evidence="7">Heme synthase</fullName>
    </alternativeName>
    <alternativeName>
        <fullName evidence="7">Protoheme ferro-lyase</fullName>
    </alternativeName>
</protein>
<keyword evidence="3 7" id="KW-0350">Heme biosynthesis</keyword>
<comment type="subcellular location">
    <subcellularLocation>
        <location evidence="7 8">Cytoplasm</location>
    </subcellularLocation>
</comment>
<evidence type="ECO:0000256" key="1">
    <source>
        <dbReference type="ARBA" id="ARBA00007718"/>
    </source>
</evidence>
<feature type="binding site" evidence="7">
    <location>
        <position position="193"/>
    </location>
    <ligand>
        <name>Fe(2+)</name>
        <dbReference type="ChEBI" id="CHEBI:29033"/>
    </ligand>
</feature>
<dbReference type="GO" id="GO:0004325">
    <property type="term" value="F:ferrochelatase activity"/>
    <property type="evidence" value="ECO:0007669"/>
    <property type="project" value="UniProtKB-UniRule"/>
</dbReference>
<organism evidence="9 10">
    <name type="scientific">Novispirillum itersonii</name>
    <name type="common">Aquaspirillum itersonii</name>
    <dbReference type="NCBI Taxonomy" id="189"/>
    <lineage>
        <taxon>Bacteria</taxon>
        <taxon>Pseudomonadati</taxon>
        <taxon>Pseudomonadota</taxon>
        <taxon>Alphaproteobacteria</taxon>
        <taxon>Rhodospirillales</taxon>
        <taxon>Novispirillaceae</taxon>
        <taxon>Novispirillum</taxon>
    </lineage>
</organism>
<evidence type="ECO:0000313" key="10">
    <source>
        <dbReference type="Proteomes" id="UP000544872"/>
    </source>
</evidence>
<dbReference type="HAMAP" id="MF_00323">
    <property type="entry name" value="Ferrochelatase"/>
    <property type="match status" value="1"/>
</dbReference>
<dbReference type="InterPro" id="IPR033659">
    <property type="entry name" value="Ferrochelatase_N"/>
</dbReference>
<dbReference type="CDD" id="cd03411">
    <property type="entry name" value="Ferrochelatase_N"/>
    <property type="match status" value="1"/>
</dbReference>
<proteinExistence type="inferred from homology"/>
<dbReference type="GO" id="GO:0046872">
    <property type="term" value="F:metal ion binding"/>
    <property type="evidence" value="ECO:0007669"/>
    <property type="project" value="UniProtKB-KW"/>
</dbReference>
<keyword evidence="7 8" id="KW-0963">Cytoplasm</keyword>
<keyword evidence="7" id="KW-0479">Metal-binding</keyword>
<comment type="similarity">
    <text evidence="1 7 8">Belongs to the ferrochelatase family.</text>
</comment>
<dbReference type="Gene3D" id="3.40.50.1400">
    <property type="match status" value="2"/>
</dbReference>
<dbReference type="AlphaFoldDB" id="A0A7W9ZGR3"/>
<dbReference type="RefSeq" id="WP_184262284.1">
    <property type="nucleotide sequence ID" value="NZ_JACIIX010000003.1"/>
</dbReference>
<dbReference type="PANTHER" id="PTHR11108">
    <property type="entry name" value="FERROCHELATASE"/>
    <property type="match status" value="1"/>
</dbReference>
<dbReference type="InterPro" id="IPR019772">
    <property type="entry name" value="Ferrochelatase_AS"/>
</dbReference>
<dbReference type="Pfam" id="PF00762">
    <property type="entry name" value="Ferrochelatase"/>
    <property type="match status" value="1"/>
</dbReference>
<dbReference type="Proteomes" id="UP000544872">
    <property type="component" value="Unassembled WGS sequence"/>
</dbReference>
<sequence length="351" mass="38380">MKRLAVVVFNLGGPDSPQAVQPFLFNLFSDPAIISLPQPLRWLVAKMISGRRAPVAQEIYHHLGGKSPLLEQTQQQADALAAALTEGETEARVFIAMRYWHPMTDRAVAEVKAYAPDAVVLLPLYPQFSTTTSGSSLKLWQQEAARQGLTVPTQAVCCYPAETGFISAMVETLVPLLRQAMETGTPRLLFSAHGLPKKVVDGGDPYQAQVEQTAAAVIRVLEQRDPQWHGLDWQVCYQSRVGPLEWIGPSTDAEIERAGRDGVPLVLMPLAFVSEHSETLVELDIEYGKLAADSGVPLYLRAATVQSHPDFIGGLAGLVRQTLDWPQGATPRPDGGLRRCADRWGKCPCQP</sequence>
<comment type="function">
    <text evidence="7 8">Catalyzes the ferrous insertion into protoporphyrin IX.</text>
</comment>
<dbReference type="GO" id="GO:0006783">
    <property type="term" value="P:heme biosynthetic process"/>
    <property type="evidence" value="ECO:0007669"/>
    <property type="project" value="UniProtKB-UniRule"/>
</dbReference>